<dbReference type="AlphaFoldDB" id="X6P3B7"/>
<name>X6P3B7_RETFI</name>
<evidence type="ECO:0000256" key="1">
    <source>
        <dbReference type="PROSITE-ProRule" id="PRU00781"/>
    </source>
</evidence>
<organism evidence="4 5">
    <name type="scientific">Reticulomyxa filosa</name>
    <dbReference type="NCBI Taxonomy" id="46433"/>
    <lineage>
        <taxon>Eukaryota</taxon>
        <taxon>Sar</taxon>
        <taxon>Rhizaria</taxon>
        <taxon>Retaria</taxon>
        <taxon>Foraminifera</taxon>
        <taxon>Monothalamids</taxon>
        <taxon>Reticulomyxidae</taxon>
        <taxon>Reticulomyxa</taxon>
    </lineage>
</organism>
<keyword evidence="1" id="KW-0067">ATP-binding</keyword>
<keyword evidence="2" id="KW-0472">Membrane</keyword>
<keyword evidence="1" id="KW-0547">Nucleotide-binding</keyword>
<evidence type="ECO:0000313" key="4">
    <source>
        <dbReference type="EMBL" id="ETO32623.1"/>
    </source>
</evidence>
<dbReference type="SMART" id="SM00330">
    <property type="entry name" value="PIPKc"/>
    <property type="match status" value="1"/>
</dbReference>
<dbReference type="GO" id="GO:0046854">
    <property type="term" value="P:phosphatidylinositol phosphate biosynthetic process"/>
    <property type="evidence" value="ECO:0007669"/>
    <property type="project" value="TreeGrafter"/>
</dbReference>
<dbReference type="InterPro" id="IPR027484">
    <property type="entry name" value="PInositol-4-P-5-kinase_N"/>
</dbReference>
<keyword evidence="5" id="KW-1185">Reference proteome</keyword>
<dbReference type="InterPro" id="IPR002498">
    <property type="entry name" value="PInositol-4-P-4/5-kinase_core"/>
</dbReference>
<dbReference type="Pfam" id="PF01504">
    <property type="entry name" value="PIP5K"/>
    <property type="match status" value="1"/>
</dbReference>
<dbReference type="Gene3D" id="3.30.800.10">
    <property type="entry name" value="Phosphatidylinositol Phosphate Kinase II Beta"/>
    <property type="match status" value="1"/>
</dbReference>
<evidence type="ECO:0000259" key="3">
    <source>
        <dbReference type="PROSITE" id="PS51455"/>
    </source>
</evidence>
<dbReference type="PROSITE" id="PS51455">
    <property type="entry name" value="PIPK"/>
    <property type="match status" value="1"/>
</dbReference>
<dbReference type="GO" id="GO:0005524">
    <property type="term" value="F:ATP binding"/>
    <property type="evidence" value="ECO:0007669"/>
    <property type="project" value="UniProtKB-UniRule"/>
</dbReference>
<keyword evidence="2" id="KW-0812">Transmembrane</keyword>
<dbReference type="Proteomes" id="UP000023152">
    <property type="component" value="Unassembled WGS sequence"/>
</dbReference>
<keyword evidence="1" id="KW-0418">Kinase</keyword>
<evidence type="ECO:0000313" key="5">
    <source>
        <dbReference type="Proteomes" id="UP000023152"/>
    </source>
</evidence>
<dbReference type="PANTHER" id="PTHR23086">
    <property type="entry name" value="PHOSPHATIDYLINOSITOL-4-PHOSPHATE 5-KINASE"/>
    <property type="match status" value="1"/>
</dbReference>
<keyword evidence="2" id="KW-1133">Transmembrane helix</keyword>
<proteinExistence type="predicted"/>
<dbReference type="SUPFAM" id="SSF56104">
    <property type="entry name" value="SAICAR synthase-like"/>
    <property type="match status" value="1"/>
</dbReference>
<dbReference type="InterPro" id="IPR023610">
    <property type="entry name" value="PInositol-4/5-P-5/4-kinase"/>
</dbReference>
<sequence length="238" mass="28182">MYILTYLQKKKKKTTRFQTVQLQEEKKKRNKYAFNVVDVKMECNGNHRTDVQMVAYAPHVFRYLRTEIYKIDDVKYLKAIANHGGLLDEATRCKFSEGRSEFVAFLFFIYFLSALLFFTHSSDYVVKTVTQQEAELLLELLPDLVGHFRNNRDSLLNKYFGLYSIQMYNTQIYFIVLENIFLPDGPHETYDIKGSWVSRHTHHFTGSGKLMKDEDLNKSLRLDWKRSTRLATQVWSPF</sequence>
<dbReference type="PANTHER" id="PTHR23086:SF8">
    <property type="entry name" value="PHOSPHATIDYLINOSITOL 5-PHOSPHATE 4-KINASE, ISOFORM A"/>
    <property type="match status" value="1"/>
</dbReference>
<evidence type="ECO:0000256" key="2">
    <source>
        <dbReference type="SAM" id="Phobius"/>
    </source>
</evidence>
<accession>X6P3B7</accession>
<dbReference type="OrthoDB" id="20783at2759"/>
<dbReference type="GO" id="GO:0005886">
    <property type="term" value="C:plasma membrane"/>
    <property type="evidence" value="ECO:0007669"/>
    <property type="project" value="TreeGrafter"/>
</dbReference>
<comment type="caution">
    <text evidence="4">The sequence shown here is derived from an EMBL/GenBank/DDBJ whole genome shotgun (WGS) entry which is preliminary data.</text>
</comment>
<dbReference type="EMBL" id="ASPP01004049">
    <property type="protein sequence ID" value="ETO32623.1"/>
    <property type="molecule type" value="Genomic_DNA"/>
</dbReference>
<protein>
    <recommendedName>
        <fullName evidence="3">PIPK domain-containing protein</fullName>
    </recommendedName>
</protein>
<dbReference type="GO" id="GO:0016308">
    <property type="term" value="F:1-phosphatidylinositol-4-phosphate 5-kinase activity"/>
    <property type="evidence" value="ECO:0007669"/>
    <property type="project" value="TreeGrafter"/>
</dbReference>
<feature type="domain" description="PIPK" evidence="3">
    <location>
        <begin position="1"/>
        <end position="238"/>
    </location>
</feature>
<keyword evidence="1" id="KW-0808">Transferase</keyword>
<reference evidence="4 5" key="1">
    <citation type="journal article" date="2013" name="Curr. Biol.">
        <title>The Genome of the Foraminiferan Reticulomyxa filosa.</title>
        <authorList>
            <person name="Glockner G."/>
            <person name="Hulsmann N."/>
            <person name="Schleicher M."/>
            <person name="Noegel A.A."/>
            <person name="Eichinger L."/>
            <person name="Gallinger C."/>
            <person name="Pawlowski J."/>
            <person name="Sierra R."/>
            <person name="Euteneuer U."/>
            <person name="Pillet L."/>
            <person name="Moustafa A."/>
            <person name="Platzer M."/>
            <person name="Groth M."/>
            <person name="Szafranski K."/>
            <person name="Schliwa M."/>
        </authorList>
    </citation>
    <scope>NUCLEOTIDE SEQUENCE [LARGE SCALE GENOMIC DNA]</scope>
</reference>
<gene>
    <name evidence="4" type="ORF">RFI_04495</name>
</gene>
<feature type="transmembrane region" description="Helical" evidence="2">
    <location>
        <begin position="102"/>
        <end position="120"/>
    </location>
</feature>